<gene>
    <name evidence="1" type="ORF">O0S09_06590</name>
    <name evidence="2" type="ORF">O0S09_06755</name>
</gene>
<evidence type="ECO:0008006" key="4">
    <source>
        <dbReference type="Google" id="ProtNLM"/>
    </source>
</evidence>
<evidence type="ECO:0000313" key="1">
    <source>
        <dbReference type="EMBL" id="MCZ0862918.1"/>
    </source>
</evidence>
<name>A0ABT4IMH0_9EURY</name>
<dbReference type="EMBL" id="JAPTGC010000008">
    <property type="protein sequence ID" value="MCZ0862948.1"/>
    <property type="molecule type" value="Genomic_DNA"/>
</dbReference>
<evidence type="ECO:0000313" key="3">
    <source>
        <dbReference type="Proteomes" id="UP001141336"/>
    </source>
</evidence>
<dbReference type="Proteomes" id="UP001141336">
    <property type="component" value="Unassembled WGS sequence"/>
</dbReference>
<dbReference type="Gene3D" id="1.10.10.60">
    <property type="entry name" value="Homeodomain-like"/>
    <property type="match status" value="1"/>
</dbReference>
<protein>
    <recommendedName>
        <fullName evidence="4">Helix-turn-helix domain-containing protein</fullName>
    </recommendedName>
</protein>
<proteinExistence type="predicted"/>
<organism evidence="2 3">
    <name type="scientific">Methanocorpusculum vombati</name>
    <dbReference type="NCBI Taxonomy" id="3002864"/>
    <lineage>
        <taxon>Archaea</taxon>
        <taxon>Methanobacteriati</taxon>
        <taxon>Methanobacteriota</taxon>
        <taxon>Stenosarchaea group</taxon>
        <taxon>Methanomicrobia</taxon>
        <taxon>Methanomicrobiales</taxon>
        <taxon>Methanocorpusculaceae</taxon>
        <taxon>Methanocorpusculum</taxon>
    </lineage>
</organism>
<dbReference type="RefSeq" id="WP_268923174.1">
    <property type="nucleotide sequence ID" value="NZ_JAPTGC010000007.1"/>
</dbReference>
<dbReference type="EMBL" id="JAPTGC010000007">
    <property type="protein sequence ID" value="MCZ0862918.1"/>
    <property type="molecule type" value="Genomic_DNA"/>
</dbReference>
<keyword evidence="3" id="KW-1185">Reference proteome</keyword>
<evidence type="ECO:0000313" key="2">
    <source>
        <dbReference type="EMBL" id="MCZ0862948.1"/>
    </source>
</evidence>
<comment type="caution">
    <text evidence="2">The sequence shown here is derived from an EMBL/GenBank/DDBJ whole genome shotgun (WGS) entry which is preliminary data.</text>
</comment>
<accession>A0ABT4IMH0</accession>
<sequence length="66" mass="7532">MRWYHYPELADRETLIAMLRAGLSVRDICTNVGCTKTAVASAIRNHGIQRPFVEGLSDEMKKKLRL</sequence>
<reference evidence="2" key="1">
    <citation type="submission" date="2022-12" db="EMBL/GenBank/DDBJ databases">
        <title>Isolation and characterisation of novel Methanocorpusculum spp. from native Australian herbivores indicates the genus is ancestrally host-associated.</title>
        <authorList>
            <person name="Volmer J.G."/>
            <person name="Soo R.M."/>
            <person name="Evans P.N."/>
            <person name="Hoedt E.C."/>
            <person name="Astorga Alsina A.L."/>
            <person name="Woodcroft B.J."/>
            <person name="Tyson G.W."/>
            <person name="Hugenholtz P."/>
            <person name="Morrison M."/>
        </authorList>
    </citation>
    <scope>NUCLEOTIDE SEQUENCE</scope>
    <source>
        <strain evidence="2">CW153</strain>
    </source>
</reference>